<keyword evidence="3" id="KW-1185">Reference proteome</keyword>
<accession>A0AAU9LJ31</accession>
<proteinExistence type="predicted"/>
<name>A0AAU9LJ31_9ASTR</name>
<comment type="caution">
    <text evidence="2">The sequence shown here is derived from an EMBL/GenBank/DDBJ whole genome shotgun (WGS) entry which is preliminary data.</text>
</comment>
<dbReference type="AlphaFoldDB" id="A0AAU9LJ31"/>
<dbReference type="EMBL" id="CAKMRJ010000001">
    <property type="protein sequence ID" value="CAH1413461.1"/>
    <property type="molecule type" value="Genomic_DNA"/>
</dbReference>
<reference evidence="2 3" key="1">
    <citation type="submission" date="2022-01" db="EMBL/GenBank/DDBJ databases">
        <authorList>
            <person name="Xiong W."/>
            <person name="Schranz E."/>
        </authorList>
    </citation>
    <scope>NUCLEOTIDE SEQUENCE [LARGE SCALE GENOMIC DNA]</scope>
</reference>
<evidence type="ECO:0000259" key="1">
    <source>
        <dbReference type="Pfam" id="PF24497"/>
    </source>
</evidence>
<dbReference type="InterPro" id="IPR056281">
    <property type="entry name" value="MIT_ATG1a/b/c"/>
</dbReference>
<protein>
    <recommendedName>
        <fullName evidence="1">ATG1a/b/c MIT domain-containing protein</fullName>
    </recommendedName>
</protein>
<evidence type="ECO:0000313" key="3">
    <source>
        <dbReference type="Proteomes" id="UP001157418"/>
    </source>
</evidence>
<dbReference type="Proteomes" id="UP001157418">
    <property type="component" value="Unassembled WGS sequence"/>
</dbReference>
<organism evidence="2 3">
    <name type="scientific">Lactuca virosa</name>
    <dbReference type="NCBI Taxonomy" id="75947"/>
    <lineage>
        <taxon>Eukaryota</taxon>
        <taxon>Viridiplantae</taxon>
        <taxon>Streptophyta</taxon>
        <taxon>Embryophyta</taxon>
        <taxon>Tracheophyta</taxon>
        <taxon>Spermatophyta</taxon>
        <taxon>Magnoliopsida</taxon>
        <taxon>eudicotyledons</taxon>
        <taxon>Gunneridae</taxon>
        <taxon>Pentapetalae</taxon>
        <taxon>asterids</taxon>
        <taxon>campanulids</taxon>
        <taxon>Asterales</taxon>
        <taxon>Asteraceae</taxon>
        <taxon>Cichorioideae</taxon>
        <taxon>Cichorieae</taxon>
        <taxon>Lactucinae</taxon>
        <taxon>Lactuca</taxon>
    </lineage>
</organism>
<sequence>MTRIKSLHDCASAISDLVNEKIESGNRIEAFSIQLVILAIWKQALDICHTQAASAIKGSPNLDISTSNKISKRERDNTNINEFETVEELTKVIEPDEKQAMDHNLQQLFTHVQLWLKEVKEEVSNLQQQLYDKIMKERQVSKLFEEMR</sequence>
<dbReference type="Pfam" id="PF24497">
    <property type="entry name" value="MIT_ATG1"/>
    <property type="match status" value="1"/>
</dbReference>
<evidence type="ECO:0000313" key="2">
    <source>
        <dbReference type="EMBL" id="CAH1413461.1"/>
    </source>
</evidence>
<gene>
    <name evidence="2" type="ORF">LVIROSA_LOCUS1422</name>
</gene>
<feature type="domain" description="ATG1a/b/c MIT" evidence="1">
    <location>
        <begin position="1"/>
        <end position="97"/>
    </location>
</feature>